<dbReference type="InterPro" id="IPR051034">
    <property type="entry name" value="Mito_Enoyl-ACP_Reductase"/>
</dbReference>
<dbReference type="GO" id="GO:0005739">
    <property type="term" value="C:mitochondrion"/>
    <property type="evidence" value="ECO:0007669"/>
    <property type="project" value="TreeGrafter"/>
</dbReference>
<accession>A0A8J5U0F8</accession>
<dbReference type="CDD" id="cd08290">
    <property type="entry name" value="ETR"/>
    <property type="match status" value="1"/>
</dbReference>
<evidence type="ECO:0000256" key="1">
    <source>
        <dbReference type="ARBA" id="ARBA00022857"/>
    </source>
</evidence>
<gene>
    <name evidence="4" type="ORF">Forpi1262_v015372</name>
</gene>
<sequence>MSKSESLVFNYGTTDVVESLRLVPTSFGELGPTQVFVEFLAVPINPLDLLVLHGQYPVKPHSHISISTGESYPVPGSDGVARVLQMGSAVPDLQIGDEVIVRTHCQGTWRTHAQLEASHVLKVPSGLDPRHSALLRMGVLPAFFLLQDYHPLSPGDWIILNAATGTVSHFVSQIAQLYGVNVVSVIRDRSDDGERERTERSLKSHGAGVVVTESQLTTTQALAGIRIVFGIDFVSDDKLTAAIAGVLAPGATLLTAGFLGPASAPEVNLRKLLWERNITLRAFRISASINKRSDKAQQSVINWLGGLLQRGALTSPLVNYIRWDQQDESRESTLRHAVNQAQDSPVGQRKTIVLFGSYSGGYTQL</sequence>
<dbReference type="Pfam" id="PF08240">
    <property type="entry name" value="ADH_N"/>
    <property type="match status" value="1"/>
</dbReference>
<protein>
    <submittedName>
        <fullName evidence="4">Enoyl-[acyl-carrier-protein] reductase</fullName>
    </submittedName>
</protein>
<dbReference type="PANTHER" id="PTHR43981:SF2">
    <property type="entry name" value="ENOYL-[ACYL-CARRIER-PROTEIN] REDUCTASE, MITOCHONDRIAL"/>
    <property type="match status" value="1"/>
</dbReference>
<dbReference type="InterPro" id="IPR013154">
    <property type="entry name" value="ADH-like_N"/>
</dbReference>
<dbReference type="EMBL" id="JAELUR010000015">
    <property type="protein sequence ID" value="KAG7423455.1"/>
    <property type="molecule type" value="Genomic_DNA"/>
</dbReference>
<dbReference type="PANTHER" id="PTHR43981">
    <property type="entry name" value="ENOYL-[ACYL-CARRIER-PROTEIN] REDUCTASE, MITOCHONDRIAL"/>
    <property type="match status" value="1"/>
</dbReference>
<reference evidence="4" key="1">
    <citation type="submission" date="2021-04" db="EMBL/GenBank/DDBJ databases">
        <title>First draft genome resource for Brassicaceae pathogens Fusarium oxysporum f. sp. raphani and Fusarium oxysporum f. sp. rapae.</title>
        <authorList>
            <person name="Asai S."/>
        </authorList>
    </citation>
    <scope>NUCLEOTIDE SEQUENCE</scope>
    <source>
        <strain evidence="4">Tf1262</strain>
    </source>
</reference>
<keyword evidence="1" id="KW-0521">NADP</keyword>
<proteinExistence type="predicted"/>
<dbReference type="GO" id="GO:0016491">
    <property type="term" value="F:oxidoreductase activity"/>
    <property type="evidence" value="ECO:0007669"/>
    <property type="project" value="UniProtKB-KW"/>
</dbReference>
<evidence type="ECO:0000313" key="5">
    <source>
        <dbReference type="Proteomes" id="UP000693942"/>
    </source>
</evidence>
<dbReference type="GO" id="GO:0006631">
    <property type="term" value="P:fatty acid metabolic process"/>
    <property type="evidence" value="ECO:0007669"/>
    <property type="project" value="TreeGrafter"/>
</dbReference>
<name>A0A8J5U0F8_FUSOX</name>
<dbReference type="SMART" id="SM00829">
    <property type="entry name" value="PKS_ER"/>
    <property type="match status" value="1"/>
</dbReference>
<comment type="caution">
    <text evidence="4">The sequence shown here is derived from an EMBL/GenBank/DDBJ whole genome shotgun (WGS) entry which is preliminary data.</text>
</comment>
<evidence type="ECO:0000259" key="3">
    <source>
        <dbReference type="SMART" id="SM00829"/>
    </source>
</evidence>
<keyword evidence="2" id="KW-0560">Oxidoreductase</keyword>
<dbReference type="InterPro" id="IPR020843">
    <property type="entry name" value="ER"/>
</dbReference>
<dbReference type="AlphaFoldDB" id="A0A8J5U0F8"/>
<organism evidence="4 5">
    <name type="scientific">Fusarium oxysporum f. sp. raphani</name>
    <dbReference type="NCBI Taxonomy" id="96318"/>
    <lineage>
        <taxon>Eukaryota</taxon>
        <taxon>Fungi</taxon>
        <taxon>Dikarya</taxon>
        <taxon>Ascomycota</taxon>
        <taxon>Pezizomycotina</taxon>
        <taxon>Sordariomycetes</taxon>
        <taxon>Hypocreomycetidae</taxon>
        <taxon>Hypocreales</taxon>
        <taxon>Nectriaceae</taxon>
        <taxon>Fusarium</taxon>
        <taxon>Fusarium oxysporum species complex</taxon>
    </lineage>
</organism>
<evidence type="ECO:0000313" key="4">
    <source>
        <dbReference type="EMBL" id="KAG7423455.1"/>
    </source>
</evidence>
<dbReference type="Proteomes" id="UP000693942">
    <property type="component" value="Unassembled WGS sequence"/>
</dbReference>
<feature type="domain" description="Enoyl reductase (ER)" evidence="3">
    <location>
        <begin position="15"/>
        <end position="354"/>
    </location>
</feature>
<evidence type="ECO:0000256" key="2">
    <source>
        <dbReference type="ARBA" id="ARBA00023002"/>
    </source>
</evidence>